<evidence type="ECO:0000313" key="1">
    <source>
        <dbReference type="EMBL" id="GAA3919136.1"/>
    </source>
</evidence>
<accession>A0ABP7MAT9</accession>
<dbReference type="EMBL" id="BAABBN010000004">
    <property type="protein sequence ID" value="GAA3919136.1"/>
    <property type="molecule type" value="Genomic_DNA"/>
</dbReference>
<dbReference type="Proteomes" id="UP001501565">
    <property type="component" value="Unassembled WGS sequence"/>
</dbReference>
<comment type="caution">
    <text evidence="1">The sequence shown here is derived from an EMBL/GenBank/DDBJ whole genome shotgun (WGS) entry which is preliminary data.</text>
</comment>
<protein>
    <submittedName>
        <fullName evidence="1">Uncharacterized protein</fullName>
    </submittedName>
</protein>
<proteinExistence type="predicted"/>
<reference evidence="2" key="1">
    <citation type="journal article" date="2019" name="Int. J. Syst. Evol. Microbiol.">
        <title>The Global Catalogue of Microorganisms (GCM) 10K type strain sequencing project: providing services to taxonomists for standard genome sequencing and annotation.</title>
        <authorList>
            <consortium name="The Broad Institute Genomics Platform"/>
            <consortium name="The Broad Institute Genome Sequencing Center for Infectious Disease"/>
            <person name="Wu L."/>
            <person name="Ma J."/>
        </authorList>
    </citation>
    <scope>NUCLEOTIDE SEQUENCE [LARGE SCALE GENOMIC DNA]</scope>
    <source>
        <strain evidence="2">JCM 17551</strain>
    </source>
</reference>
<dbReference type="RefSeq" id="WP_344796702.1">
    <property type="nucleotide sequence ID" value="NZ_BAABBN010000004.1"/>
</dbReference>
<organism evidence="1 2">
    <name type="scientific">Litoribacillus peritrichatus</name>
    <dbReference type="NCBI Taxonomy" id="718191"/>
    <lineage>
        <taxon>Bacteria</taxon>
        <taxon>Pseudomonadati</taxon>
        <taxon>Pseudomonadota</taxon>
        <taxon>Gammaproteobacteria</taxon>
        <taxon>Oceanospirillales</taxon>
        <taxon>Oceanospirillaceae</taxon>
        <taxon>Litoribacillus</taxon>
    </lineage>
</organism>
<name>A0ABP7MAT9_9GAMM</name>
<evidence type="ECO:0000313" key="2">
    <source>
        <dbReference type="Proteomes" id="UP001501565"/>
    </source>
</evidence>
<sequence>MKCIQCSSEKLKHPDKQSSMELVKCLSCGHEFYVHCFYPIPDVFQSKHKIYLGYFSVSSPKDTVASFIKLKSILKGCEWFQLSKLEAQKLEGKTKWELGQFLDIEVEKIRPLCKQKNIEIEFNEIKE</sequence>
<gene>
    <name evidence="1" type="ORF">GCM10022277_13120</name>
</gene>
<keyword evidence="2" id="KW-1185">Reference proteome</keyword>